<dbReference type="PROSITE" id="PS51257">
    <property type="entry name" value="PROKAR_LIPOPROTEIN"/>
    <property type="match status" value="1"/>
</dbReference>
<evidence type="ECO:0000313" key="4">
    <source>
        <dbReference type="Proteomes" id="UP000199242"/>
    </source>
</evidence>
<organism evidence="3 4">
    <name type="scientific">Chryseobacterium taihuense</name>
    <dbReference type="NCBI Taxonomy" id="1141221"/>
    <lineage>
        <taxon>Bacteria</taxon>
        <taxon>Pseudomonadati</taxon>
        <taxon>Bacteroidota</taxon>
        <taxon>Flavobacteriia</taxon>
        <taxon>Flavobacteriales</taxon>
        <taxon>Weeksellaceae</taxon>
        <taxon>Chryseobacterium group</taxon>
        <taxon>Chryseobacterium</taxon>
    </lineage>
</organism>
<comment type="caution">
    <text evidence="3">The sequence shown here is derived from an EMBL/GenBank/DDBJ whole genome shotgun (WGS) entry which is preliminary data.</text>
</comment>
<dbReference type="EMBL" id="FNHD01000004">
    <property type="protein sequence ID" value="SDL68193.1"/>
    <property type="molecule type" value="Genomic_DNA"/>
</dbReference>
<sequence>MKYLLVLITFIAISCNAQIVSLETIAQCSQENPPFPCPDNWTYEKDINNSLDKYIGIWKGTHDGKIYEIQFKKGLYQDLSLSNRQSDILIGRLRIKTTGNLPIIIFDNFDEPDDKQTHFAGLGFQKDLNYYMMGFYGPFTKGCINSGNLYIGVKPNQPNQMEILYLSDMDLVTGVCPPTFKTTIPEKQNIYLTKQ</sequence>
<evidence type="ECO:0000256" key="1">
    <source>
        <dbReference type="SAM" id="SignalP"/>
    </source>
</evidence>
<dbReference type="Pfam" id="PF20448">
    <property type="entry name" value="DUF6705"/>
    <property type="match status" value="1"/>
</dbReference>
<dbReference type="Proteomes" id="UP000199242">
    <property type="component" value="Unassembled WGS sequence"/>
</dbReference>
<feature type="domain" description="DUF6705" evidence="2">
    <location>
        <begin position="1"/>
        <end position="113"/>
    </location>
</feature>
<accession>A0ABY0QS78</accession>
<evidence type="ECO:0000259" key="2">
    <source>
        <dbReference type="Pfam" id="PF20448"/>
    </source>
</evidence>
<gene>
    <name evidence="3" type="ORF">SAMN05216273_104164</name>
</gene>
<dbReference type="InterPro" id="IPR046551">
    <property type="entry name" value="DUF6705"/>
</dbReference>
<name>A0ABY0QS78_9FLAO</name>
<evidence type="ECO:0000313" key="3">
    <source>
        <dbReference type="EMBL" id="SDL68193.1"/>
    </source>
</evidence>
<keyword evidence="4" id="KW-1185">Reference proteome</keyword>
<reference evidence="3 4" key="1">
    <citation type="submission" date="2016-10" db="EMBL/GenBank/DDBJ databases">
        <authorList>
            <person name="Varghese N."/>
            <person name="Submissions S."/>
        </authorList>
    </citation>
    <scope>NUCLEOTIDE SEQUENCE [LARGE SCALE GENOMIC DNA]</scope>
    <source>
        <strain evidence="3 4">CGMCC 1.10941</strain>
    </source>
</reference>
<proteinExistence type="predicted"/>
<keyword evidence="1" id="KW-0732">Signal</keyword>
<feature type="chain" id="PRO_5046917673" description="DUF6705 domain-containing protein" evidence="1">
    <location>
        <begin position="18"/>
        <end position="195"/>
    </location>
</feature>
<feature type="signal peptide" evidence="1">
    <location>
        <begin position="1"/>
        <end position="17"/>
    </location>
</feature>
<dbReference type="RefSeq" id="WP_089742564.1">
    <property type="nucleotide sequence ID" value="NZ_FNHD01000004.1"/>
</dbReference>
<protein>
    <recommendedName>
        <fullName evidence="2">DUF6705 domain-containing protein</fullName>
    </recommendedName>
</protein>